<accession>A0A1G6PCE4</accession>
<evidence type="ECO:0000313" key="2">
    <source>
        <dbReference type="EMBL" id="SDC76985.1"/>
    </source>
</evidence>
<proteinExistence type="predicted"/>
<keyword evidence="1" id="KW-1133">Transmembrane helix</keyword>
<feature type="transmembrane region" description="Helical" evidence="1">
    <location>
        <begin position="12"/>
        <end position="42"/>
    </location>
</feature>
<keyword evidence="1" id="KW-0472">Membrane</keyword>
<gene>
    <name evidence="2" type="ORF">SAMN05216174_104194</name>
</gene>
<keyword evidence="3" id="KW-1185">Reference proteome</keyword>
<dbReference type="AlphaFoldDB" id="A0A1G6PCE4"/>
<keyword evidence="1" id="KW-0812">Transmembrane</keyword>
<evidence type="ECO:0000313" key="3">
    <source>
        <dbReference type="Proteomes" id="UP000199501"/>
    </source>
</evidence>
<name>A0A1G6PCE4_9PSEU</name>
<protein>
    <submittedName>
        <fullName evidence="2">Uncharacterized protein</fullName>
    </submittedName>
</protein>
<dbReference type="EMBL" id="FMZZ01000004">
    <property type="protein sequence ID" value="SDC76985.1"/>
    <property type="molecule type" value="Genomic_DNA"/>
</dbReference>
<sequence>MAYAKELADPWGLLLAVSAALVAVAIDLPAGAVVAVGVAVLCGRAAIMLWTRANSEPEVEIVPEQVWLDRAVTAEADFHAASTALVSDSLSDWLADMAGGIEDAVNTLHALAARADEHPEVLAHLEYGALALEDLVSRIENLASADADVLADLADYLDVIRRTVAETEETTRPTVG</sequence>
<dbReference type="Proteomes" id="UP000199501">
    <property type="component" value="Unassembled WGS sequence"/>
</dbReference>
<evidence type="ECO:0000256" key="1">
    <source>
        <dbReference type="SAM" id="Phobius"/>
    </source>
</evidence>
<dbReference type="OrthoDB" id="3524223at2"/>
<dbReference type="RefSeq" id="WP_091449858.1">
    <property type="nucleotide sequence ID" value="NZ_FMZZ01000004.1"/>
</dbReference>
<reference evidence="3" key="1">
    <citation type="submission" date="2016-10" db="EMBL/GenBank/DDBJ databases">
        <authorList>
            <person name="Varghese N."/>
            <person name="Submissions S."/>
        </authorList>
    </citation>
    <scope>NUCLEOTIDE SEQUENCE [LARGE SCALE GENOMIC DNA]</scope>
    <source>
        <strain evidence="3">IBRC-M 10403</strain>
    </source>
</reference>
<organism evidence="2 3">
    <name type="scientific">Actinokineospora iranica</name>
    <dbReference type="NCBI Taxonomy" id="1271860"/>
    <lineage>
        <taxon>Bacteria</taxon>
        <taxon>Bacillati</taxon>
        <taxon>Actinomycetota</taxon>
        <taxon>Actinomycetes</taxon>
        <taxon>Pseudonocardiales</taxon>
        <taxon>Pseudonocardiaceae</taxon>
        <taxon>Actinokineospora</taxon>
    </lineage>
</organism>